<dbReference type="OrthoDB" id="9771112at2"/>
<dbReference type="Proteomes" id="UP000244090">
    <property type="component" value="Unassembled WGS sequence"/>
</dbReference>
<protein>
    <submittedName>
        <fullName evidence="5">CHAT domain-containing protein</fullName>
    </submittedName>
</protein>
<evidence type="ECO:0000313" key="6">
    <source>
        <dbReference type="Proteomes" id="UP000244090"/>
    </source>
</evidence>
<evidence type="ECO:0000256" key="1">
    <source>
        <dbReference type="PROSITE-ProRule" id="PRU00339"/>
    </source>
</evidence>
<dbReference type="InterPro" id="IPR011990">
    <property type="entry name" value="TPR-like_helical_dom_sf"/>
</dbReference>
<organism evidence="5 6">
    <name type="scientific">Kordia periserrulae</name>
    <dbReference type="NCBI Taxonomy" id="701523"/>
    <lineage>
        <taxon>Bacteria</taxon>
        <taxon>Pseudomonadati</taxon>
        <taxon>Bacteroidota</taxon>
        <taxon>Flavobacteriia</taxon>
        <taxon>Flavobacteriales</taxon>
        <taxon>Flavobacteriaceae</taxon>
        <taxon>Kordia</taxon>
    </lineage>
</organism>
<evidence type="ECO:0000313" key="5">
    <source>
        <dbReference type="EMBL" id="PTX62201.1"/>
    </source>
</evidence>
<keyword evidence="2" id="KW-0812">Transmembrane</keyword>
<dbReference type="AlphaFoldDB" id="A0A2T6C1L6"/>
<dbReference type="SMART" id="SM00028">
    <property type="entry name" value="TPR"/>
    <property type="match status" value="2"/>
</dbReference>
<feature type="signal peptide" evidence="3">
    <location>
        <begin position="1"/>
        <end position="22"/>
    </location>
</feature>
<dbReference type="InterPro" id="IPR024983">
    <property type="entry name" value="CHAT_dom"/>
</dbReference>
<dbReference type="Pfam" id="PF12770">
    <property type="entry name" value="CHAT"/>
    <property type="match status" value="1"/>
</dbReference>
<evidence type="ECO:0000259" key="4">
    <source>
        <dbReference type="Pfam" id="PF12770"/>
    </source>
</evidence>
<dbReference type="SUPFAM" id="SSF48452">
    <property type="entry name" value="TPR-like"/>
    <property type="match status" value="1"/>
</dbReference>
<gene>
    <name evidence="5" type="ORF">C8N46_103300</name>
</gene>
<keyword evidence="3" id="KW-0732">Signal</keyword>
<keyword evidence="2" id="KW-1133">Transmembrane helix</keyword>
<accession>A0A2T6C1L6</accession>
<dbReference type="InterPro" id="IPR019734">
    <property type="entry name" value="TPR_rpt"/>
</dbReference>
<evidence type="ECO:0000256" key="2">
    <source>
        <dbReference type="SAM" id="Phobius"/>
    </source>
</evidence>
<keyword evidence="6" id="KW-1185">Reference proteome</keyword>
<reference evidence="5 6" key="1">
    <citation type="submission" date="2018-04" db="EMBL/GenBank/DDBJ databases">
        <title>Genomic Encyclopedia of Archaeal and Bacterial Type Strains, Phase II (KMG-II): from individual species to whole genera.</title>
        <authorList>
            <person name="Goeker M."/>
        </authorList>
    </citation>
    <scope>NUCLEOTIDE SEQUENCE [LARGE SCALE GENOMIC DNA]</scope>
    <source>
        <strain evidence="5 6">DSM 25731</strain>
    </source>
</reference>
<dbReference type="PANTHER" id="PTHR10098">
    <property type="entry name" value="RAPSYN-RELATED"/>
    <property type="match status" value="1"/>
</dbReference>
<feature type="repeat" description="TPR" evidence="1">
    <location>
        <begin position="69"/>
        <end position="102"/>
    </location>
</feature>
<dbReference type="Gene3D" id="1.25.40.10">
    <property type="entry name" value="Tetratricopeptide repeat domain"/>
    <property type="match status" value="2"/>
</dbReference>
<evidence type="ECO:0000256" key="3">
    <source>
        <dbReference type="SAM" id="SignalP"/>
    </source>
</evidence>
<name>A0A2T6C1L6_9FLAO</name>
<feature type="chain" id="PRO_5015729292" evidence="3">
    <location>
        <begin position="23"/>
        <end position="929"/>
    </location>
</feature>
<sequence>MNLILRCIFIMFLCSSQHFLHAQESASTLLDTTEKLYTNGDYAASFASAEKTLGILQTNTSQLDSLQRAQLYFYKGASEYYLKRFDQSITSYNKAISLCPTSDAGLNYEAELYYERAFSEYELGQYIASHKSSKKAAVLMEQVQQPNYDYLVSIYADIAGTAASLGFIDDAKNHLSKAESIYQIHQKTIVKDPKEVSKPVLFAYKAVEIIDQKTVIFPKDIEFATEKIQALQKQQPFNAPEKRMYAVALNMLGDMHLRKVAVSLSDCQSAHKYLDKALQNLNKQQYASHVYQFQFNKVKAFSFEKKHTEALKLMNSLLKDLPENDARRSYFETKKADILLALDNKEQAIQSLEKAIKTIHKGTTALKKDFSNFVPSYDLNETGLLVEMADTIVQHYPKDPTILSLAAKMYKLGLIQFENCYREEVFNQKLTRYYQTAVGGMLKLKKLGYGHHGFKLNELLNRMEMIENRLAWNQFRQSRSLNASAVSDAILQQEQKLRKALVAAKRRKDTAAIFEYHKQLQLQLVTLKETFPEIALFAFEDFDIETIQKAMPTSKVIVKYKKIGAQLFAFTITQNAVDFYELEASEAILQTVENYYETISKQQENTKIAHDLYVALFPFDTSVFTEITVIPDDVLHYLPFEVLMTTQNKYLIEEAMMNYASHLVFVNQATFTNQTVKNEEIVVFTPSYNDALANSEALAMRNTNTRLIGAENESKLLASIFPSTLFESFLATKNNFIKHSRKAKIIHLAMHANIDNETPELSHLVFNENGTDTKMYVEELYGLHLNADLAVLSACNTGKGKLNAATGMVSMNRAFTLAGVPSTLSSLWEVPDKVTQTIMIDFYKYLKNGESKANALRKAKLNYLKNTDDANFTKPFYWAGFVLHGDAAPITLQAAEPSTSFVCVIAAILTLFIIIIVSFRIRKNTLKLF</sequence>
<dbReference type="RefSeq" id="WP_146169766.1">
    <property type="nucleotide sequence ID" value="NZ_QBKT01000003.1"/>
</dbReference>
<dbReference type="PROSITE" id="PS50005">
    <property type="entry name" value="TPR"/>
    <property type="match status" value="1"/>
</dbReference>
<keyword evidence="2" id="KW-0472">Membrane</keyword>
<keyword evidence="1" id="KW-0802">TPR repeat</keyword>
<comment type="caution">
    <text evidence="5">The sequence shown here is derived from an EMBL/GenBank/DDBJ whole genome shotgun (WGS) entry which is preliminary data.</text>
</comment>
<proteinExistence type="predicted"/>
<feature type="domain" description="CHAT" evidence="4">
    <location>
        <begin position="609"/>
        <end position="886"/>
    </location>
</feature>
<feature type="transmembrane region" description="Helical" evidence="2">
    <location>
        <begin position="899"/>
        <end position="919"/>
    </location>
</feature>
<dbReference type="EMBL" id="QBKT01000003">
    <property type="protein sequence ID" value="PTX62201.1"/>
    <property type="molecule type" value="Genomic_DNA"/>
</dbReference>